<dbReference type="CDD" id="cd01949">
    <property type="entry name" value="GGDEF"/>
    <property type="match status" value="1"/>
</dbReference>
<dbReference type="EMBL" id="MPRL01000117">
    <property type="protein sequence ID" value="OOZ38193.1"/>
    <property type="molecule type" value="Genomic_DNA"/>
</dbReference>
<dbReference type="InterPro" id="IPR001610">
    <property type="entry name" value="PAC"/>
</dbReference>
<protein>
    <recommendedName>
        <fullName evidence="2">cyclic-guanylate-specific phosphodiesterase</fullName>
        <ecNumber evidence="2">3.1.4.52</ecNumber>
    </recommendedName>
</protein>
<dbReference type="SMART" id="SM00267">
    <property type="entry name" value="GGDEF"/>
    <property type="match status" value="1"/>
</dbReference>
<dbReference type="InterPro" id="IPR000700">
    <property type="entry name" value="PAS-assoc_C"/>
</dbReference>
<sequence length="579" mass="65477">MSIEHGVMRELEHALQERDRALDLSKRHLLLAERIIDCSPEGIMITDPEGIIQSVNPAFVRLTGFESEEVIGKSPSILSSGRHDEQFYRDMWSKIHRDGYWQGEIWNRRKNCEIYPELLTITAIHDENGELTHYASLFSDISSLKENEERIKHLAYYDPLTALPNRRLFHDRLSMAIAHAHRSSSRLAVMFIDLDRFKLINDSLGHKVGDELLKEVSKRLTQTVREDDTVARMGGDEFVFILSEIDDEEDAVASAHRVIEAITMPIVIDGNELVVTCSIGISVYPTDGESNELLLQNADTAMYRSKDLGRNSYQLYSPTMNARSLEHLVMESGLRSGLENGEFEVFYQPLVDAESQQVKGAEALLRWHHKEMGMIAPSDFIPLAEDTGLIIPIGEWVLRSACQQLKRWSALGLSEFKLAVNISVRQFQTLGFIDVAKKIIEEEGVDPASLAFEITESMLMDDVIDSIKRLTAIREMGVTISLDDFGTGYSSLAYLKRFPINTLKIDRMFINDISSERNEGAIVAALISLAHSMDLNVVAEGVEQKCQLEYLRSEGCDTIQGYYFGQPVTADDFEQQFLQ</sequence>
<dbReference type="SMART" id="SM00091">
    <property type="entry name" value="PAS"/>
    <property type="match status" value="1"/>
</dbReference>
<evidence type="ECO:0000259" key="7">
    <source>
        <dbReference type="PROSITE" id="PS50883"/>
    </source>
</evidence>
<dbReference type="InterPro" id="IPR029787">
    <property type="entry name" value="Nucleotide_cyclase"/>
</dbReference>
<dbReference type="PROSITE" id="PS50112">
    <property type="entry name" value="PAS"/>
    <property type="match status" value="1"/>
</dbReference>
<dbReference type="InterPro" id="IPR001633">
    <property type="entry name" value="EAL_dom"/>
</dbReference>
<dbReference type="EC" id="3.1.4.52" evidence="2"/>
<dbReference type="InterPro" id="IPR000014">
    <property type="entry name" value="PAS"/>
</dbReference>
<dbReference type="InterPro" id="IPR043128">
    <property type="entry name" value="Rev_trsase/Diguanyl_cyclase"/>
</dbReference>
<dbReference type="FunFam" id="3.20.20.450:FF:000001">
    <property type="entry name" value="Cyclic di-GMP phosphodiesterase yahA"/>
    <property type="match status" value="1"/>
</dbReference>
<comment type="cofactor">
    <cofactor evidence="1">
        <name>Mg(2+)</name>
        <dbReference type="ChEBI" id="CHEBI:18420"/>
    </cofactor>
</comment>
<dbReference type="GO" id="GO:0071732">
    <property type="term" value="P:cellular response to nitric oxide"/>
    <property type="evidence" value="ECO:0007669"/>
    <property type="project" value="UniProtKB-ARBA"/>
</dbReference>
<organism evidence="9 10">
    <name type="scientific">Solemya pervernicosa gill symbiont</name>
    <dbReference type="NCBI Taxonomy" id="642797"/>
    <lineage>
        <taxon>Bacteria</taxon>
        <taxon>Pseudomonadati</taxon>
        <taxon>Pseudomonadota</taxon>
        <taxon>Gammaproteobacteria</taxon>
        <taxon>sulfur-oxidizing symbionts</taxon>
    </lineage>
</organism>
<evidence type="ECO:0000256" key="2">
    <source>
        <dbReference type="ARBA" id="ARBA00012282"/>
    </source>
</evidence>
<evidence type="ECO:0000259" key="8">
    <source>
        <dbReference type="PROSITE" id="PS50887"/>
    </source>
</evidence>
<dbReference type="Gene3D" id="3.20.20.450">
    <property type="entry name" value="EAL domain"/>
    <property type="match status" value="1"/>
</dbReference>
<dbReference type="Pfam" id="PF00563">
    <property type="entry name" value="EAL"/>
    <property type="match status" value="1"/>
</dbReference>
<accession>A0A1T2KZC2</accession>
<gene>
    <name evidence="9" type="ORF">BOW53_16330</name>
</gene>
<evidence type="ECO:0000259" key="6">
    <source>
        <dbReference type="PROSITE" id="PS50113"/>
    </source>
</evidence>
<evidence type="ECO:0000313" key="10">
    <source>
        <dbReference type="Proteomes" id="UP000191110"/>
    </source>
</evidence>
<dbReference type="InterPro" id="IPR035965">
    <property type="entry name" value="PAS-like_dom_sf"/>
</dbReference>
<dbReference type="NCBIfam" id="TIGR00254">
    <property type="entry name" value="GGDEF"/>
    <property type="match status" value="1"/>
</dbReference>
<dbReference type="Pfam" id="PF00990">
    <property type="entry name" value="GGDEF"/>
    <property type="match status" value="1"/>
</dbReference>
<feature type="domain" description="GGDEF" evidence="8">
    <location>
        <begin position="185"/>
        <end position="318"/>
    </location>
</feature>
<dbReference type="AlphaFoldDB" id="A0A1T2KZC2"/>
<dbReference type="FunFam" id="3.30.70.270:FF:000001">
    <property type="entry name" value="Diguanylate cyclase domain protein"/>
    <property type="match status" value="1"/>
</dbReference>
<dbReference type="SUPFAM" id="SSF55785">
    <property type="entry name" value="PYP-like sensor domain (PAS domain)"/>
    <property type="match status" value="1"/>
</dbReference>
<dbReference type="SUPFAM" id="SSF55073">
    <property type="entry name" value="Nucleotide cyclase"/>
    <property type="match status" value="1"/>
</dbReference>
<evidence type="ECO:0000256" key="3">
    <source>
        <dbReference type="ARBA" id="ARBA00022636"/>
    </source>
</evidence>
<feature type="domain" description="PAS" evidence="5">
    <location>
        <begin position="33"/>
        <end position="74"/>
    </location>
</feature>
<dbReference type="PROSITE" id="PS50883">
    <property type="entry name" value="EAL"/>
    <property type="match status" value="1"/>
</dbReference>
<dbReference type="NCBIfam" id="TIGR00229">
    <property type="entry name" value="sensory_box"/>
    <property type="match status" value="1"/>
</dbReference>
<dbReference type="PANTHER" id="PTHR44757:SF2">
    <property type="entry name" value="BIOFILM ARCHITECTURE MAINTENANCE PROTEIN MBAA"/>
    <property type="match status" value="1"/>
</dbReference>
<evidence type="ECO:0000259" key="5">
    <source>
        <dbReference type="PROSITE" id="PS50112"/>
    </source>
</evidence>
<dbReference type="CDD" id="cd00130">
    <property type="entry name" value="PAS"/>
    <property type="match status" value="1"/>
</dbReference>
<dbReference type="Gene3D" id="3.30.70.270">
    <property type="match status" value="1"/>
</dbReference>
<keyword evidence="10" id="KW-1185">Reference proteome</keyword>
<dbReference type="Gene3D" id="3.30.450.20">
    <property type="entry name" value="PAS domain"/>
    <property type="match status" value="1"/>
</dbReference>
<proteinExistence type="predicted"/>
<dbReference type="OrthoDB" id="9804951at2"/>
<evidence type="ECO:0000256" key="1">
    <source>
        <dbReference type="ARBA" id="ARBA00001946"/>
    </source>
</evidence>
<reference evidence="9 10" key="1">
    <citation type="submission" date="2016-11" db="EMBL/GenBank/DDBJ databases">
        <title>Mixed transmission modes and dynamic genome evolution in an obligate animal-bacterial symbiosis.</title>
        <authorList>
            <person name="Russell S.L."/>
            <person name="Corbett-Detig R.B."/>
            <person name="Cavanaugh C.M."/>
        </authorList>
    </citation>
    <scope>NUCLEOTIDE SEQUENCE [LARGE SCALE GENOMIC DNA]</scope>
    <source>
        <strain evidence="9">Sveles-Q1</strain>
    </source>
</reference>
<name>A0A1T2KZC2_9GAMM</name>
<dbReference type="SMART" id="SM00086">
    <property type="entry name" value="PAC"/>
    <property type="match status" value="1"/>
</dbReference>
<keyword evidence="3" id="KW-0973">c-di-GMP</keyword>
<dbReference type="InterPro" id="IPR000160">
    <property type="entry name" value="GGDEF_dom"/>
</dbReference>
<dbReference type="PANTHER" id="PTHR44757">
    <property type="entry name" value="DIGUANYLATE CYCLASE DGCP"/>
    <property type="match status" value="1"/>
</dbReference>
<dbReference type="SMART" id="SM00052">
    <property type="entry name" value="EAL"/>
    <property type="match status" value="1"/>
</dbReference>
<dbReference type="GO" id="GO:0071111">
    <property type="term" value="F:cyclic-guanylate-specific phosphodiesterase activity"/>
    <property type="evidence" value="ECO:0007669"/>
    <property type="project" value="UniProtKB-EC"/>
</dbReference>
<dbReference type="SUPFAM" id="SSF141868">
    <property type="entry name" value="EAL domain-like"/>
    <property type="match status" value="1"/>
</dbReference>
<dbReference type="PROSITE" id="PS50887">
    <property type="entry name" value="GGDEF"/>
    <property type="match status" value="1"/>
</dbReference>
<comment type="catalytic activity">
    <reaction evidence="4">
        <text>3',3'-c-di-GMP + H2O = 5'-phosphoguanylyl(3'-&gt;5')guanosine + H(+)</text>
        <dbReference type="Rhea" id="RHEA:24902"/>
        <dbReference type="ChEBI" id="CHEBI:15377"/>
        <dbReference type="ChEBI" id="CHEBI:15378"/>
        <dbReference type="ChEBI" id="CHEBI:58754"/>
        <dbReference type="ChEBI" id="CHEBI:58805"/>
        <dbReference type="EC" id="3.1.4.52"/>
    </reaction>
    <physiologicalReaction direction="left-to-right" evidence="4">
        <dbReference type="Rhea" id="RHEA:24903"/>
    </physiologicalReaction>
</comment>
<evidence type="ECO:0000313" key="9">
    <source>
        <dbReference type="EMBL" id="OOZ38193.1"/>
    </source>
</evidence>
<dbReference type="RefSeq" id="WP_078485146.1">
    <property type="nucleotide sequence ID" value="NZ_MPRL01000117.1"/>
</dbReference>
<feature type="domain" description="PAC" evidence="6">
    <location>
        <begin position="101"/>
        <end position="153"/>
    </location>
</feature>
<dbReference type="InterPro" id="IPR035919">
    <property type="entry name" value="EAL_sf"/>
</dbReference>
<comment type="caution">
    <text evidence="9">The sequence shown here is derived from an EMBL/GenBank/DDBJ whole genome shotgun (WGS) entry which is preliminary data.</text>
</comment>
<dbReference type="PROSITE" id="PS50113">
    <property type="entry name" value="PAC"/>
    <property type="match status" value="1"/>
</dbReference>
<dbReference type="Proteomes" id="UP000191110">
    <property type="component" value="Unassembled WGS sequence"/>
</dbReference>
<dbReference type="Pfam" id="PF13426">
    <property type="entry name" value="PAS_9"/>
    <property type="match status" value="1"/>
</dbReference>
<feature type="domain" description="EAL" evidence="7">
    <location>
        <begin position="327"/>
        <end position="579"/>
    </location>
</feature>
<dbReference type="CDD" id="cd01948">
    <property type="entry name" value="EAL"/>
    <property type="match status" value="1"/>
</dbReference>
<evidence type="ECO:0000256" key="4">
    <source>
        <dbReference type="ARBA" id="ARBA00051114"/>
    </source>
</evidence>
<dbReference type="InterPro" id="IPR052155">
    <property type="entry name" value="Biofilm_reg_signaling"/>
</dbReference>